<protein>
    <submittedName>
        <fullName evidence="2">Uncharacterized protein</fullName>
    </submittedName>
</protein>
<sequence>MNPIPTLGPNFKTARKKKKKKGKVIKKAYFFGGFIHFFPLWKLHDHLIVFLSMGEIGIGNGNKKWSKYCNLPSLFLFTKKIYIPILHLAEFLLQFFTNKIQRVFQK</sequence>
<keyword evidence="1" id="KW-0812">Transmembrane</keyword>
<name>A0A8D8YA20_9HEMI</name>
<reference evidence="2" key="1">
    <citation type="submission" date="2021-05" db="EMBL/GenBank/DDBJ databases">
        <authorList>
            <person name="Alioto T."/>
            <person name="Alioto T."/>
            <person name="Gomez Garrido J."/>
        </authorList>
    </citation>
    <scope>NUCLEOTIDE SEQUENCE</scope>
</reference>
<accession>A0A8D8YA20</accession>
<feature type="transmembrane region" description="Helical" evidence="1">
    <location>
        <begin position="24"/>
        <end position="41"/>
    </location>
</feature>
<keyword evidence="1" id="KW-0472">Membrane</keyword>
<keyword evidence="1" id="KW-1133">Transmembrane helix</keyword>
<dbReference type="AlphaFoldDB" id="A0A8D8YA20"/>
<evidence type="ECO:0000313" key="2">
    <source>
        <dbReference type="EMBL" id="CAG6724882.1"/>
    </source>
</evidence>
<proteinExistence type="predicted"/>
<feature type="transmembrane region" description="Helical" evidence="1">
    <location>
        <begin position="81"/>
        <end position="97"/>
    </location>
</feature>
<dbReference type="EMBL" id="HBUF01368504">
    <property type="protein sequence ID" value="CAG6724884.1"/>
    <property type="molecule type" value="Transcribed_RNA"/>
</dbReference>
<evidence type="ECO:0000256" key="1">
    <source>
        <dbReference type="SAM" id="Phobius"/>
    </source>
</evidence>
<dbReference type="EMBL" id="HBUF01368503">
    <property type="protein sequence ID" value="CAG6724882.1"/>
    <property type="molecule type" value="Transcribed_RNA"/>
</dbReference>
<organism evidence="2">
    <name type="scientific">Cacopsylla melanoneura</name>
    <dbReference type="NCBI Taxonomy" id="428564"/>
    <lineage>
        <taxon>Eukaryota</taxon>
        <taxon>Metazoa</taxon>
        <taxon>Ecdysozoa</taxon>
        <taxon>Arthropoda</taxon>
        <taxon>Hexapoda</taxon>
        <taxon>Insecta</taxon>
        <taxon>Pterygota</taxon>
        <taxon>Neoptera</taxon>
        <taxon>Paraneoptera</taxon>
        <taxon>Hemiptera</taxon>
        <taxon>Sternorrhyncha</taxon>
        <taxon>Psylloidea</taxon>
        <taxon>Psyllidae</taxon>
        <taxon>Psyllinae</taxon>
        <taxon>Cacopsylla</taxon>
    </lineage>
</organism>